<gene>
    <name evidence="1" type="ORF">CCR75_006535</name>
</gene>
<evidence type="ECO:0008006" key="3">
    <source>
        <dbReference type="Google" id="ProtNLM"/>
    </source>
</evidence>
<evidence type="ECO:0000313" key="1">
    <source>
        <dbReference type="EMBL" id="TDH65939.1"/>
    </source>
</evidence>
<organism evidence="1 2">
    <name type="scientific">Bremia lactucae</name>
    <name type="common">Lettuce downy mildew</name>
    <dbReference type="NCBI Taxonomy" id="4779"/>
    <lineage>
        <taxon>Eukaryota</taxon>
        <taxon>Sar</taxon>
        <taxon>Stramenopiles</taxon>
        <taxon>Oomycota</taxon>
        <taxon>Peronosporomycetes</taxon>
        <taxon>Peronosporales</taxon>
        <taxon>Peronosporaceae</taxon>
        <taxon>Bremia</taxon>
    </lineage>
</organism>
<dbReference type="AlphaFoldDB" id="A0A976IBW9"/>
<keyword evidence="2" id="KW-1185">Reference proteome</keyword>
<protein>
    <recommendedName>
        <fullName evidence="3">Phosphoglycerate mutase</fullName>
    </recommendedName>
</protein>
<dbReference type="Proteomes" id="UP000294530">
    <property type="component" value="Unassembled WGS sequence"/>
</dbReference>
<dbReference type="KEGG" id="blac:94350276"/>
<reference evidence="1 2" key="1">
    <citation type="journal article" date="2021" name="Genome Biol.">
        <title>AFLAP: assembly-free linkage analysis pipeline using k-mers from genome sequencing data.</title>
        <authorList>
            <person name="Fletcher K."/>
            <person name="Zhang L."/>
            <person name="Gil J."/>
            <person name="Han R."/>
            <person name="Cavanaugh K."/>
            <person name="Michelmore R."/>
        </authorList>
    </citation>
    <scope>NUCLEOTIDE SEQUENCE [LARGE SCALE GENOMIC DNA]</scope>
    <source>
        <strain evidence="1 2">SF5</strain>
    </source>
</reference>
<evidence type="ECO:0000313" key="2">
    <source>
        <dbReference type="Proteomes" id="UP000294530"/>
    </source>
</evidence>
<dbReference type="OrthoDB" id="496981at2759"/>
<proteinExistence type="predicted"/>
<accession>A0A976IBW9</accession>
<sequence>MSELFDKHFERCVLVVSHSGLCRGCFAVVGHRYYRPRNVEFIPLLLTDATEEVLHRTDRADIGISAWSDIIPK</sequence>
<dbReference type="GeneID" id="94350276"/>
<comment type="caution">
    <text evidence="1">The sequence shown here is derived from an EMBL/GenBank/DDBJ whole genome shotgun (WGS) entry which is preliminary data.</text>
</comment>
<dbReference type="EMBL" id="SHOA02000002">
    <property type="protein sequence ID" value="TDH65939.1"/>
    <property type="molecule type" value="Genomic_DNA"/>
</dbReference>
<dbReference type="RefSeq" id="XP_067815438.1">
    <property type="nucleotide sequence ID" value="XM_067964605.1"/>
</dbReference>
<name>A0A976IBW9_BRELC</name>